<dbReference type="PANTHER" id="PTHR23517:SF15">
    <property type="entry name" value="PROTON-DEPENDENT OLIGOPEPTIDE FAMILY TRANSPORT PROTEIN"/>
    <property type="match status" value="1"/>
</dbReference>
<evidence type="ECO:0000256" key="1">
    <source>
        <dbReference type="ARBA" id="ARBA00004651"/>
    </source>
</evidence>
<feature type="transmembrane region" description="Helical" evidence="8">
    <location>
        <begin position="434"/>
        <end position="453"/>
    </location>
</feature>
<feature type="transmembrane region" description="Helical" evidence="8">
    <location>
        <begin position="367"/>
        <end position="389"/>
    </location>
</feature>
<sequence length="500" mass="54980">MNSEKTFFGHPRGLATLFFTEFWERFSYYGMRALLVLFLVDSIETGGFGLDDKSANAIYGLYTMFVYLLALPGGWLADRFFGLQKSVWYGGIIIACGHFSMAIPTEEFFFIGLILIVIGTGLLKPNISSIVGGLYKDDEPARRDAGFSIFYMGINLGAVIAPLITGYLGETINWHLGFAAAGFGMLLGVIQYRISSKTLGSIGAQPEGFDPANEKQIAFRKKVKLGLFAFLVALIILVLLTTFGYINIDVVSVAEVAFYVVAAVLVLFFAAIFLFGGLNKDEKKKIWAIAILLIFSAVFWSGFEQAGSSLNLFAERYTDRFIGGWEMPASFLQSINPTFIIILSPVFGWFWIQLAKRNLNPSIPLKFAFGLIFLGLGFATMIFASYLLLSADKVLPTWLLITYFLHTTGELFLSPVGLSAVTKLAPKRLVGQMMGAWFMSVAFGNLIAGLVAGEFDKNAIAEDPSLLPDIFQFITIFIVGAGIIALIFTPLIRKLTGNVH</sequence>
<evidence type="ECO:0000256" key="4">
    <source>
        <dbReference type="ARBA" id="ARBA00022692"/>
    </source>
</evidence>
<keyword evidence="10" id="KW-1185">Reference proteome</keyword>
<feature type="transmembrane region" description="Helical" evidence="8">
    <location>
        <begin position="225"/>
        <end position="246"/>
    </location>
</feature>
<dbReference type="STRING" id="1028.SAMN05661096_00466"/>
<evidence type="ECO:0000313" key="10">
    <source>
        <dbReference type="Proteomes" id="UP000193804"/>
    </source>
</evidence>
<feature type="transmembrane region" description="Helical" evidence="8">
    <location>
        <begin position="395"/>
        <end position="413"/>
    </location>
</feature>
<keyword evidence="7 8" id="KW-0472">Membrane</keyword>
<dbReference type="Gene3D" id="1.20.1250.20">
    <property type="entry name" value="MFS general substrate transporter like domains"/>
    <property type="match status" value="1"/>
</dbReference>
<reference evidence="10" key="1">
    <citation type="submission" date="2017-04" db="EMBL/GenBank/DDBJ databases">
        <authorList>
            <person name="Varghese N."/>
            <person name="Submissions S."/>
        </authorList>
    </citation>
    <scope>NUCLEOTIDE SEQUENCE [LARGE SCALE GENOMIC DNA]</scope>
    <source>
        <strain evidence="10">DSM 4125</strain>
    </source>
</reference>
<evidence type="ECO:0000256" key="7">
    <source>
        <dbReference type="ARBA" id="ARBA00023136"/>
    </source>
</evidence>
<dbReference type="EMBL" id="FXAW01000001">
    <property type="protein sequence ID" value="SMG12062.1"/>
    <property type="molecule type" value="Genomic_DNA"/>
</dbReference>
<dbReference type="AlphaFoldDB" id="A0A1X7IBN4"/>
<feature type="transmembrane region" description="Helical" evidence="8">
    <location>
        <begin position="109"/>
        <end position="135"/>
    </location>
</feature>
<gene>
    <name evidence="9" type="ORF">SAMN05661096_00466</name>
</gene>
<feature type="transmembrane region" description="Helical" evidence="8">
    <location>
        <begin position="335"/>
        <end position="355"/>
    </location>
</feature>
<comment type="subcellular location">
    <subcellularLocation>
        <location evidence="1">Cell membrane</location>
        <topology evidence="1">Multi-pass membrane protein</topology>
    </subcellularLocation>
</comment>
<dbReference type="OrthoDB" id="9772725at2"/>
<feature type="transmembrane region" description="Helical" evidence="8">
    <location>
        <begin position="258"/>
        <end position="279"/>
    </location>
</feature>
<evidence type="ECO:0000256" key="6">
    <source>
        <dbReference type="ARBA" id="ARBA00022989"/>
    </source>
</evidence>
<evidence type="ECO:0000313" key="9">
    <source>
        <dbReference type="EMBL" id="SMG12062.1"/>
    </source>
</evidence>
<protein>
    <submittedName>
        <fullName evidence="9">Proton-dependent oligopeptide transporter, POT family</fullName>
    </submittedName>
</protein>
<evidence type="ECO:0000256" key="8">
    <source>
        <dbReference type="SAM" id="Phobius"/>
    </source>
</evidence>
<feature type="transmembrane region" description="Helical" evidence="8">
    <location>
        <begin position="147"/>
        <end position="168"/>
    </location>
</feature>
<dbReference type="SUPFAM" id="SSF103473">
    <property type="entry name" value="MFS general substrate transporter"/>
    <property type="match status" value="2"/>
</dbReference>
<dbReference type="InterPro" id="IPR005279">
    <property type="entry name" value="Dipep/tripep_permease"/>
</dbReference>
<dbReference type="PANTHER" id="PTHR23517">
    <property type="entry name" value="RESISTANCE PROTEIN MDTM, PUTATIVE-RELATED-RELATED"/>
    <property type="match status" value="1"/>
</dbReference>
<keyword evidence="3" id="KW-1003">Cell membrane</keyword>
<name>A0A1X7IBN4_9BACT</name>
<feature type="transmembrane region" description="Helical" evidence="8">
    <location>
        <begin position="174"/>
        <end position="192"/>
    </location>
</feature>
<evidence type="ECO:0000256" key="2">
    <source>
        <dbReference type="ARBA" id="ARBA00022448"/>
    </source>
</evidence>
<dbReference type="InterPro" id="IPR036259">
    <property type="entry name" value="MFS_trans_sf"/>
</dbReference>
<dbReference type="GO" id="GO:0005886">
    <property type="term" value="C:plasma membrane"/>
    <property type="evidence" value="ECO:0007669"/>
    <property type="project" value="UniProtKB-SubCell"/>
</dbReference>
<feature type="transmembrane region" description="Helical" evidence="8">
    <location>
        <begin position="286"/>
        <end position="303"/>
    </location>
</feature>
<keyword evidence="2" id="KW-0813">Transport</keyword>
<evidence type="ECO:0000256" key="5">
    <source>
        <dbReference type="ARBA" id="ARBA00022856"/>
    </source>
</evidence>
<proteinExistence type="predicted"/>
<dbReference type="Proteomes" id="UP000193804">
    <property type="component" value="Unassembled WGS sequence"/>
</dbReference>
<organism evidence="9 10">
    <name type="scientific">Marivirga sericea</name>
    <dbReference type="NCBI Taxonomy" id="1028"/>
    <lineage>
        <taxon>Bacteria</taxon>
        <taxon>Pseudomonadati</taxon>
        <taxon>Bacteroidota</taxon>
        <taxon>Cytophagia</taxon>
        <taxon>Cytophagales</taxon>
        <taxon>Marivirgaceae</taxon>
        <taxon>Marivirga</taxon>
    </lineage>
</organism>
<keyword evidence="4 8" id="KW-0812">Transmembrane</keyword>
<keyword evidence="6 8" id="KW-1133">Transmembrane helix</keyword>
<dbReference type="Pfam" id="PF00854">
    <property type="entry name" value="PTR2"/>
    <property type="match status" value="1"/>
</dbReference>
<dbReference type="CDD" id="cd17346">
    <property type="entry name" value="MFS_DtpA_like"/>
    <property type="match status" value="1"/>
</dbReference>
<dbReference type="GO" id="GO:0015833">
    <property type="term" value="P:peptide transport"/>
    <property type="evidence" value="ECO:0007669"/>
    <property type="project" value="UniProtKB-KW"/>
</dbReference>
<feature type="transmembrane region" description="Helical" evidence="8">
    <location>
        <begin position="473"/>
        <end position="492"/>
    </location>
</feature>
<dbReference type="GO" id="GO:1904680">
    <property type="term" value="F:peptide transmembrane transporter activity"/>
    <property type="evidence" value="ECO:0007669"/>
    <property type="project" value="InterPro"/>
</dbReference>
<dbReference type="NCBIfam" id="TIGR00924">
    <property type="entry name" value="yjdL_sub1_fam"/>
    <property type="match status" value="1"/>
</dbReference>
<accession>A0A1X7IBN4</accession>
<evidence type="ECO:0000256" key="3">
    <source>
        <dbReference type="ARBA" id="ARBA00022475"/>
    </source>
</evidence>
<keyword evidence="5" id="KW-0653">Protein transport</keyword>
<keyword evidence="5" id="KW-0571">Peptide transport</keyword>
<feature type="transmembrane region" description="Helical" evidence="8">
    <location>
        <begin position="87"/>
        <end position="103"/>
    </location>
</feature>
<dbReference type="RefSeq" id="WP_085515473.1">
    <property type="nucleotide sequence ID" value="NZ_FXAW01000001.1"/>
</dbReference>
<dbReference type="InterPro" id="IPR000109">
    <property type="entry name" value="POT_fam"/>
</dbReference>
<dbReference type="InterPro" id="IPR050171">
    <property type="entry name" value="MFS_Transporters"/>
</dbReference>
<feature type="transmembrane region" description="Helical" evidence="8">
    <location>
        <begin position="56"/>
        <end position="75"/>
    </location>
</feature>